<gene>
    <name evidence="2" type="ORF">SAMN05216285_3151</name>
</gene>
<name>A0A1I0Q6L1_9EURY</name>
<proteinExistence type="predicted"/>
<dbReference type="PANTHER" id="PTHR34387">
    <property type="entry name" value="SLR1258 PROTEIN"/>
    <property type="match status" value="1"/>
</dbReference>
<reference evidence="3" key="1">
    <citation type="submission" date="2016-10" db="EMBL/GenBank/DDBJ databases">
        <authorList>
            <person name="Varghese N."/>
        </authorList>
    </citation>
    <scope>NUCLEOTIDE SEQUENCE [LARGE SCALE GENOMIC DNA]</scope>
    <source>
        <strain evidence="3">CGMCC 1.12284</strain>
    </source>
</reference>
<organism evidence="2 3">
    <name type="scientific">Natrinema salifodinae</name>
    <dbReference type="NCBI Taxonomy" id="1202768"/>
    <lineage>
        <taxon>Archaea</taxon>
        <taxon>Methanobacteriati</taxon>
        <taxon>Methanobacteriota</taxon>
        <taxon>Stenosarchaea group</taxon>
        <taxon>Halobacteria</taxon>
        <taxon>Halobacteriales</taxon>
        <taxon>Natrialbaceae</taxon>
        <taxon>Natrinema</taxon>
    </lineage>
</organism>
<dbReference type="EMBL" id="FOIS01000004">
    <property type="protein sequence ID" value="SEW22580.1"/>
    <property type="molecule type" value="Genomic_DNA"/>
</dbReference>
<dbReference type="PANTHER" id="PTHR34387:SF2">
    <property type="entry name" value="SLR1258 PROTEIN"/>
    <property type="match status" value="1"/>
</dbReference>
<dbReference type="GO" id="GO:0006974">
    <property type="term" value="P:DNA damage response"/>
    <property type="evidence" value="ECO:0007669"/>
    <property type="project" value="TreeGrafter"/>
</dbReference>
<feature type="compositionally biased region" description="Acidic residues" evidence="1">
    <location>
        <begin position="35"/>
        <end position="47"/>
    </location>
</feature>
<feature type="region of interest" description="Disordered" evidence="1">
    <location>
        <begin position="24"/>
        <end position="67"/>
    </location>
</feature>
<dbReference type="InterPro" id="IPR007497">
    <property type="entry name" value="SIMPL/DUF541"/>
</dbReference>
<dbReference type="Gene3D" id="3.30.70.2970">
    <property type="entry name" value="Protein of unknown function (DUF541), domain 2"/>
    <property type="match status" value="1"/>
</dbReference>
<evidence type="ECO:0000256" key="1">
    <source>
        <dbReference type="SAM" id="MobiDB-lite"/>
    </source>
</evidence>
<dbReference type="Pfam" id="PF04402">
    <property type="entry name" value="SIMPL"/>
    <property type="match status" value="1"/>
</dbReference>
<evidence type="ECO:0000313" key="3">
    <source>
        <dbReference type="Proteomes" id="UP000183275"/>
    </source>
</evidence>
<keyword evidence="3" id="KW-1185">Reference proteome</keyword>
<dbReference type="Proteomes" id="UP000183275">
    <property type="component" value="Unassembled WGS sequence"/>
</dbReference>
<dbReference type="AlphaFoldDB" id="A0A1I0Q6L1"/>
<dbReference type="PROSITE" id="PS51318">
    <property type="entry name" value="TAT"/>
    <property type="match status" value="1"/>
</dbReference>
<dbReference type="InterPro" id="IPR052022">
    <property type="entry name" value="26kDa_periplasmic_antigen"/>
</dbReference>
<sequence>MEMPTDMDRRQFLAASGVGLAATMAGCTGSPLSSDGDDPGAESDGNESTDSGEITVSAGGQVDAEPDRAVVDIGVEATGESAEAVTDELATGADELRETFDELGVPEENVEEGRYRVHPTRAREAEGFEGSHSFEVTLSDVDRVGEVIDAAIAAGADNVGRVNFSLQEETRAALRKDAIDAALANADDEAAHIADNRGVDLAGTTNVTTGDVQVHPVREAYTGADAAEDAAAPPTEIEADPVSVNADVTVTYSFDG</sequence>
<dbReference type="eggNOG" id="arCOG04715">
    <property type="taxonomic scope" value="Archaea"/>
</dbReference>
<dbReference type="InterPro" id="IPR006311">
    <property type="entry name" value="TAT_signal"/>
</dbReference>
<dbReference type="Gene3D" id="3.30.110.170">
    <property type="entry name" value="Protein of unknown function (DUF541), domain 1"/>
    <property type="match status" value="1"/>
</dbReference>
<evidence type="ECO:0000313" key="2">
    <source>
        <dbReference type="EMBL" id="SEW22580.1"/>
    </source>
</evidence>
<accession>A0A1I0Q6L1</accession>
<protein>
    <submittedName>
        <fullName evidence="2">Uncharacterized protein</fullName>
    </submittedName>
</protein>
<dbReference type="STRING" id="1202768.SAMN05216285_3151"/>